<dbReference type="AlphaFoldDB" id="A0A8K0C8K8"/>
<keyword evidence="1" id="KW-0479">Metal-binding</keyword>
<dbReference type="GO" id="GO:0005813">
    <property type="term" value="C:centrosome"/>
    <property type="evidence" value="ECO:0007669"/>
    <property type="project" value="TreeGrafter"/>
</dbReference>
<keyword evidence="3" id="KW-0862">Zinc</keyword>
<gene>
    <name evidence="7" type="ORF">ILUMI_23208</name>
</gene>
<protein>
    <recommendedName>
        <fullName evidence="6">FYVE-type domain-containing protein</fullName>
    </recommendedName>
</protein>
<evidence type="ECO:0000256" key="4">
    <source>
        <dbReference type="PROSITE-ProRule" id="PRU00091"/>
    </source>
</evidence>
<proteinExistence type="predicted"/>
<dbReference type="EMBL" id="VTPC01090572">
    <property type="protein sequence ID" value="KAF2882980.1"/>
    <property type="molecule type" value="Genomic_DNA"/>
</dbReference>
<dbReference type="InterPro" id="IPR013083">
    <property type="entry name" value="Znf_RING/FYVE/PHD"/>
</dbReference>
<dbReference type="GO" id="GO:0030496">
    <property type="term" value="C:midbody"/>
    <property type="evidence" value="ECO:0007669"/>
    <property type="project" value="TreeGrafter"/>
</dbReference>
<evidence type="ECO:0000313" key="8">
    <source>
        <dbReference type="Proteomes" id="UP000801492"/>
    </source>
</evidence>
<sequence>MSCNHCSTKFNFFHKEMGCSNCGLSFCNKCLKQKCKLPNKGNTDHPVCRTCYQNLTSADANSTAEPNIPPPDVFLKRLEALENPSAPPITMYKHDAKLQRLRSGLSPADQQLLDRLEKLKDDKNKGPPPSEEEIRRRLNSLKGENEYVEGPSRAIFTADNRSDQEKVDSLLEMFITERDIDLARNPEEGIVARLASLREQGVRPNEGSYISNLHDSSGSEEEMDKITRKAS</sequence>
<dbReference type="Proteomes" id="UP000801492">
    <property type="component" value="Unassembled WGS sequence"/>
</dbReference>
<keyword evidence="2 4" id="KW-0863">Zinc-finger</keyword>
<feature type="region of interest" description="Disordered" evidence="5">
    <location>
        <begin position="202"/>
        <end position="231"/>
    </location>
</feature>
<dbReference type="GO" id="GO:0032154">
    <property type="term" value="C:cleavage furrow"/>
    <property type="evidence" value="ECO:0007669"/>
    <property type="project" value="TreeGrafter"/>
</dbReference>
<dbReference type="Gene3D" id="3.30.40.10">
    <property type="entry name" value="Zinc/RING finger domain, C3HC4 (zinc finger)"/>
    <property type="match status" value="1"/>
</dbReference>
<dbReference type="PANTHER" id="PTHR46603">
    <property type="entry name" value="ABSCISSION/NOCUT CHECKPOINT REGULATOR"/>
    <property type="match status" value="1"/>
</dbReference>
<dbReference type="Pfam" id="PF01363">
    <property type="entry name" value="FYVE"/>
    <property type="match status" value="1"/>
</dbReference>
<evidence type="ECO:0000256" key="1">
    <source>
        <dbReference type="ARBA" id="ARBA00022723"/>
    </source>
</evidence>
<organism evidence="7 8">
    <name type="scientific">Ignelater luminosus</name>
    <name type="common">Cucubano</name>
    <name type="synonym">Pyrophorus luminosus</name>
    <dbReference type="NCBI Taxonomy" id="2038154"/>
    <lineage>
        <taxon>Eukaryota</taxon>
        <taxon>Metazoa</taxon>
        <taxon>Ecdysozoa</taxon>
        <taxon>Arthropoda</taxon>
        <taxon>Hexapoda</taxon>
        <taxon>Insecta</taxon>
        <taxon>Pterygota</taxon>
        <taxon>Neoptera</taxon>
        <taxon>Endopterygota</taxon>
        <taxon>Coleoptera</taxon>
        <taxon>Polyphaga</taxon>
        <taxon>Elateriformia</taxon>
        <taxon>Elateroidea</taxon>
        <taxon>Elateridae</taxon>
        <taxon>Agrypninae</taxon>
        <taxon>Pyrophorini</taxon>
        <taxon>Ignelater</taxon>
    </lineage>
</organism>
<name>A0A8K0C8K8_IGNLU</name>
<evidence type="ECO:0000256" key="2">
    <source>
        <dbReference type="ARBA" id="ARBA00022771"/>
    </source>
</evidence>
<dbReference type="FunFam" id="3.30.40.10:FF:000879">
    <property type="entry name" value="abscission/NoCut checkpoint regulator"/>
    <property type="match status" value="1"/>
</dbReference>
<evidence type="ECO:0000313" key="7">
    <source>
        <dbReference type="EMBL" id="KAF2882980.1"/>
    </source>
</evidence>
<evidence type="ECO:0000256" key="5">
    <source>
        <dbReference type="SAM" id="MobiDB-lite"/>
    </source>
</evidence>
<reference evidence="7" key="1">
    <citation type="submission" date="2019-08" db="EMBL/GenBank/DDBJ databases">
        <title>The genome of the North American firefly Photinus pyralis.</title>
        <authorList>
            <consortium name="Photinus pyralis genome working group"/>
            <person name="Fallon T.R."/>
            <person name="Sander Lower S.E."/>
            <person name="Weng J.-K."/>
        </authorList>
    </citation>
    <scope>NUCLEOTIDE SEQUENCE</scope>
    <source>
        <strain evidence="7">TRF0915ILg1</strain>
        <tissue evidence="7">Whole body</tissue>
    </source>
</reference>
<dbReference type="GO" id="GO:0009838">
    <property type="term" value="P:abscission"/>
    <property type="evidence" value="ECO:0007669"/>
    <property type="project" value="TreeGrafter"/>
</dbReference>
<evidence type="ECO:0000259" key="6">
    <source>
        <dbReference type="PROSITE" id="PS50178"/>
    </source>
</evidence>
<feature type="domain" description="FYVE-type" evidence="6">
    <location>
        <begin position="1"/>
        <end position="56"/>
    </location>
</feature>
<dbReference type="SMART" id="SM00064">
    <property type="entry name" value="FYVE"/>
    <property type="match status" value="1"/>
</dbReference>
<dbReference type="PANTHER" id="PTHR46603:SF1">
    <property type="entry name" value="ABSCISSION_NOCUT CHECKPOINT REGULATOR"/>
    <property type="match status" value="1"/>
</dbReference>
<dbReference type="InterPro" id="IPR017455">
    <property type="entry name" value="Znf_FYVE-rel"/>
</dbReference>
<comment type="caution">
    <text evidence="7">The sequence shown here is derived from an EMBL/GenBank/DDBJ whole genome shotgun (WGS) entry which is preliminary data.</text>
</comment>
<dbReference type="GO" id="GO:0008270">
    <property type="term" value="F:zinc ion binding"/>
    <property type="evidence" value="ECO:0007669"/>
    <property type="project" value="UniProtKB-KW"/>
</dbReference>
<dbReference type="SUPFAM" id="SSF57903">
    <property type="entry name" value="FYVE/PHD zinc finger"/>
    <property type="match status" value="1"/>
</dbReference>
<dbReference type="InterPro" id="IPR011011">
    <property type="entry name" value="Znf_FYVE_PHD"/>
</dbReference>
<dbReference type="OrthoDB" id="5407799at2759"/>
<dbReference type="GO" id="GO:0032266">
    <property type="term" value="F:phosphatidylinositol-3-phosphate binding"/>
    <property type="evidence" value="ECO:0007669"/>
    <property type="project" value="TreeGrafter"/>
</dbReference>
<dbReference type="PROSITE" id="PS50178">
    <property type="entry name" value="ZF_FYVE"/>
    <property type="match status" value="1"/>
</dbReference>
<evidence type="ECO:0000256" key="3">
    <source>
        <dbReference type="ARBA" id="ARBA00022833"/>
    </source>
</evidence>
<keyword evidence="8" id="KW-1185">Reference proteome</keyword>
<accession>A0A8K0C8K8</accession>
<dbReference type="InterPro" id="IPR000306">
    <property type="entry name" value="Znf_FYVE"/>
</dbReference>
<dbReference type="GO" id="GO:0044878">
    <property type="term" value="P:mitotic cytokinesis checkpoint signaling"/>
    <property type="evidence" value="ECO:0007669"/>
    <property type="project" value="TreeGrafter"/>
</dbReference>